<evidence type="ECO:0000313" key="3">
    <source>
        <dbReference type="EMBL" id="KAI5062763.1"/>
    </source>
</evidence>
<dbReference type="Pfam" id="PF13041">
    <property type="entry name" value="PPR_2"/>
    <property type="match status" value="5"/>
</dbReference>
<dbReference type="Pfam" id="PF01535">
    <property type="entry name" value="PPR"/>
    <property type="match status" value="4"/>
</dbReference>
<feature type="repeat" description="PPR" evidence="2">
    <location>
        <begin position="108"/>
        <end position="142"/>
    </location>
</feature>
<dbReference type="FunFam" id="1.25.40.10:FF:000031">
    <property type="entry name" value="Pentatricopeptide repeat-containing protein mitochondrial"/>
    <property type="match status" value="2"/>
</dbReference>
<dbReference type="PROSITE" id="PS51375">
    <property type="entry name" value="PPR"/>
    <property type="match status" value="7"/>
</dbReference>
<dbReference type="InterPro" id="IPR046960">
    <property type="entry name" value="PPR_At4g14850-like_plant"/>
</dbReference>
<organism evidence="3 4">
    <name type="scientific">Adiantum capillus-veneris</name>
    <name type="common">Maidenhair fern</name>
    <dbReference type="NCBI Taxonomy" id="13818"/>
    <lineage>
        <taxon>Eukaryota</taxon>
        <taxon>Viridiplantae</taxon>
        <taxon>Streptophyta</taxon>
        <taxon>Embryophyta</taxon>
        <taxon>Tracheophyta</taxon>
        <taxon>Polypodiopsida</taxon>
        <taxon>Polypodiidae</taxon>
        <taxon>Polypodiales</taxon>
        <taxon>Pteridineae</taxon>
        <taxon>Pteridaceae</taxon>
        <taxon>Vittarioideae</taxon>
        <taxon>Adiantum</taxon>
    </lineage>
</organism>
<feature type="repeat" description="PPR" evidence="2">
    <location>
        <begin position="414"/>
        <end position="448"/>
    </location>
</feature>
<proteinExistence type="predicted"/>
<feature type="repeat" description="PPR" evidence="2">
    <location>
        <begin position="347"/>
        <end position="381"/>
    </location>
</feature>
<dbReference type="InterPro" id="IPR002885">
    <property type="entry name" value="PPR_rpt"/>
</dbReference>
<feature type="repeat" description="PPR" evidence="2">
    <location>
        <begin position="210"/>
        <end position="244"/>
    </location>
</feature>
<dbReference type="GO" id="GO:0003723">
    <property type="term" value="F:RNA binding"/>
    <property type="evidence" value="ECO:0007669"/>
    <property type="project" value="InterPro"/>
</dbReference>
<gene>
    <name evidence="3" type="ORF">GOP47_0023302</name>
</gene>
<dbReference type="FunFam" id="1.25.40.10:FF:000158">
    <property type="entry name" value="pentatricopeptide repeat-containing protein At2g33680"/>
    <property type="match status" value="1"/>
</dbReference>
<feature type="repeat" description="PPR" evidence="2">
    <location>
        <begin position="516"/>
        <end position="550"/>
    </location>
</feature>
<evidence type="ECO:0000313" key="4">
    <source>
        <dbReference type="Proteomes" id="UP000886520"/>
    </source>
</evidence>
<evidence type="ECO:0000256" key="2">
    <source>
        <dbReference type="PROSITE-ProRule" id="PRU00708"/>
    </source>
</evidence>
<sequence length="681" mass="74343">MSVLHEPFGMKEEPQVSWVQEGAFPLPKVGDPGNALHELQGRATFLDLIKACAKNKDLHKGSRVHADILKRGLLAKDIGLSNALLNMYAKCGAFAKAHEMLDEFPRRSVVTWNALISAYAQQGLGDKALSSFEKMQDEGFLPNAVTFVCVLKACGSMGAAEKGEEIHAEVSRQGLLALDMMLGTALIDMYAKCGVLAKAEEVFYELPKRDVASWTALIAGYVQHGSNDQALSCFKRMQKEGVCPNAVTFICLIKACGNAGAVEKGEEIYEEVKRQRLLANDIILGTALVDMYAKFGALAKARNLFDELPVKDVPLWSVLIAGYAQNGQGGEAINCFRQMQIKGLSPNAFTYMWLLKACGSIGAVDKGEEIHAEVKRKGLLQKDIMLGTALLDMYRNCGDLVKSQEVFDELPAQDVASWTALIAGYAQHDCGSEALRCFEQMKKKGFSPNAATFTCILKACGSIGAAEKGEEVHVEVGRQGLLGKDVVLGTALVDMYAKSGALAKAQEMFDELPTQNLASWNVLIAGYAQVGNIKAVLGSFGKMVRQNVEPNLFTFVILLTAFSHAGLIEEGQVYFDIMSDFYSIIPSLEHRTCMVDMFSRAGRFDKAVYMIEKVSASDCLPLWSALLGACQIWGNMEIGRWAFDHTVKLDENFAAAYVCMSSIYAAAGMQDEVYEAEALRI</sequence>
<protein>
    <recommendedName>
        <fullName evidence="5">Pentatricopeptide repeat-containing protein</fullName>
    </recommendedName>
</protein>
<accession>A0A9D4U850</accession>
<dbReference type="PANTHER" id="PTHR47926">
    <property type="entry name" value="PENTATRICOPEPTIDE REPEAT-CONTAINING PROTEIN"/>
    <property type="match status" value="1"/>
</dbReference>
<feature type="repeat" description="PPR" evidence="2">
    <location>
        <begin position="312"/>
        <end position="346"/>
    </location>
</feature>
<name>A0A9D4U850_ADICA</name>
<dbReference type="NCBIfam" id="TIGR00756">
    <property type="entry name" value="PPR"/>
    <property type="match status" value="6"/>
</dbReference>
<evidence type="ECO:0008006" key="5">
    <source>
        <dbReference type="Google" id="ProtNLM"/>
    </source>
</evidence>
<dbReference type="PANTHER" id="PTHR47926:SF382">
    <property type="entry name" value="PENTACOTRIPEPTIDE-REPEAT REGION OF PRORP DOMAIN-CONTAINING PROTEIN"/>
    <property type="match status" value="1"/>
</dbReference>
<reference evidence="3" key="1">
    <citation type="submission" date="2021-01" db="EMBL/GenBank/DDBJ databases">
        <title>Adiantum capillus-veneris genome.</title>
        <authorList>
            <person name="Fang Y."/>
            <person name="Liao Q."/>
        </authorList>
    </citation>
    <scope>NUCLEOTIDE SEQUENCE</scope>
    <source>
        <strain evidence="3">H3</strain>
        <tissue evidence="3">Leaf</tissue>
    </source>
</reference>
<feature type="repeat" description="PPR" evidence="2">
    <location>
        <begin position="245"/>
        <end position="279"/>
    </location>
</feature>
<dbReference type="AlphaFoldDB" id="A0A9D4U850"/>
<dbReference type="GO" id="GO:0009451">
    <property type="term" value="P:RNA modification"/>
    <property type="evidence" value="ECO:0007669"/>
    <property type="project" value="InterPro"/>
</dbReference>
<dbReference type="FunFam" id="1.25.40.10:FF:000344">
    <property type="entry name" value="Pentatricopeptide repeat-containing protein"/>
    <property type="match status" value="1"/>
</dbReference>
<evidence type="ECO:0000256" key="1">
    <source>
        <dbReference type="ARBA" id="ARBA00022737"/>
    </source>
</evidence>
<dbReference type="GO" id="GO:0048731">
    <property type="term" value="P:system development"/>
    <property type="evidence" value="ECO:0007669"/>
    <property type="project" value="UniProtKB-ARBA"/>
</dbReference>
<dbReference type="EMBL" id="JABFUD020000022">
    <property type="protein sequence ID" value="KAI5062763.1"/>
    <property type="molecule type" value="Genomic_DNA"/>
</dbReference>
<dbReference type="InterPro" id="IPR011990">
    <property type="entry name" value="TPR-like_helical_dom_sf"/>
</dbReference>
<dbReference type="OrthoDB" id="185373at2759"/>
<dbReference type="FunFam" id="1.25.40.10:FF:000285">
    <property type="entry name" value="Pentatricopeptide repeat-containing protein, chloroplastic"/>
    <property type="match status" value="1"/>
</dbReference>
<keyword evidence="4" id="KW-1185">Reference proteome</keyword>
<dbReference type="Gene3D" id="1.25.40.10">
    <property type="entry name" value="Tetratricopeptide repeat domain"/>
    <property type="match status" value="5"/>
</dbReference>
<comment type="caution">
    <text evidence="3">The sequence shown here is derived from an EMBL/GenBank/DDBJ whole genome shotgun (WGS) entry which is preliminary data.</text>
</comment>
<dbReference type="Proteomes" id="UP000886520">
    <property type="component" value="Chromosome 22"/>
</dbReference>
<keyword evidence="1" id="KW-0677">Repeat</keyword>